<organism evidence="3 4">
    <name type="scientific">Armillaria novae-zelandiae</name>
    <dbReference type="NCBI Taxonomy" id="153914"/>
    <lineage>
        <taxon>Eukaryota</taxon>
        <taxon>Fungi</taxon>
        <taxon>Dikarya</taxon>
        <taxon>Basidiomycota</taxon>
        <taxon>Agaricomycotina</taxon>
        <taxon>Agaricomycetes</taxon>
        <taxon>Agaricomycetidae</taxon>
        <taxon>Agaricales</taxon>
        <taxon>Marasmiineae</taxon>
        <taxon>Physalacriaceae</taxon>
        <taxon>Armillaria</taxon>
    </lineage>
</organism>
<comment type="caution">
    <text evidence="3">The sequence shown here is derived from an EMBL/GenBank/DDBJ whole genome shotgun (WGS) entry which is preliminary data.</text>
</comment>
<sequence>MGDEKPQVIGPLNLCFILKKNGRHIEVDQSVAAELDSLATEFLDTEDTKKRKQARKRLQEKLLSICDGWTVLNGRRTFRDYPKSKEAEPDAGNGEGSASTIVEKFVYTVASHPWLGTVPSEGLEQWRDQLLGLVQSMSIQDREEACRRVPRLVWVELVKPSIRAKHLDNLQGTTIDKHDISDWYAIPIELQNPCKFCMDHEFTCSWAYGPDKSKRCRECILAGRNRCFPQDAHSDYQRASGLRSKKQPTMSDDSDYRGHICTDSAFIPVSITRQADKEILNAVDGATCGQKRSSSPSNNHGQYGAVGKRPRTDERDASSEETQKTLVMDADFQDSITVRMVRMENAIEETRTENKHLRSTNESLKAEIVDLKVGKETTSRTLQCLQADITHVESVVQALRKDNL</sequence>
<feature type="compositionally biased region" description="Basic and acidic residues" evidence="2">
    <location>
        <begin position="310"/>
        <end position="322"/>
    </location>
</feature>
<feature type="compositionally biased region" description="Polar residues" evidence="2">
    <location>
        <begin position="290"/>
        <end position="301"/>
    </location>
</feature>
<gene>
    <name evidence="3" type="ORF">IW261DRAFT_1424107</name>
</gene>
<feature type="coiled-coil region" evidence="1">
    <location>
        <begin position="340"/>
        <end position="367"/>
    </location>
</feature>
<dbReference type="Proteomes" id="UP001175227">
    <property type="component" value="Unassembled WGS sequence"/>
</dbReference>
<protein>
    <submittedName>
        <fullName evidence="3">Uncharacterized protein</fullName>
    </submittedName>
</protein>
<evidence type="ECO:0000313" key="3">
    <source>
        <dbReference type="EMBL" id="KAK0472760.1"/>
    </source>
</evidence>
<evidence type="ECO:0000256" key="1">
    <source>
        <dbReference type="SAM" id="Coils"/>
    </source>
</evidence>
<keyword evidence="1" id="KW-0175">Coiled coil</keyword>
<reference evidence="3" key="1">
    <citation type="submission" date="2023-06" db="EMBL/GenBank/DDBJ databases">
        <authorList>
            <consortium name="Lawrence Berkeley National Laboratory"/>
            <person name="Ahrendt S."/>
            <person name="Sahu N."/>
            <person name="Indic B."/>
            <person name="Wong-Bajracharya J."/>
            <person name="Merenyi Z."/>
            <person name="Ke H.-M."/>
            <person name="Monk M."/>
            <person name="Kocsube S."/>
            <person name="Drula E."/>
            <person name="Lipzen A."/>
            <person name="Balint B."/>
            <person name="Henrissat B."/>
            <person name="Andreopoulos B."/>
            <person name="Martin F.M."/>
            <person name="Harder C.B."/>
            <person name="Rigling D."/>
            <person name="Ford K.L."/>
            <person name="Foster G.D."/>
            <person name="Pangilinan J."/>
            <person name="Papanicolaou A."/>
            <person name="Barry K."/>
            <person name="LaButti K."/>
            <person name="Viragh M."/>
            <person name="Koriabine M."/>
            <person name="Yan M."/>
            <person name="Riley R."/>
            <person name="Champramary S."/>
            <person name="Plett K.L."/>
            <person name="Tsai I.J."/>
            <person name="Slot J."/>
            <person name="Sipos G."/>
            <person name="Plett J."/>
            <person name="Nagy L.G."/>
            <person name="Grigoriev I.V."/>
        </authorList>
    </citation>
    <scope>NUCLEOTIDE SEQUENCE</scope>
    <source>
        <strain evidence="3">ICMP 16352</strain>
    </source>
</reference>
<evidence type="ECO:0000313" key="4">
    <source>
        <dbReference type="Proteomes" id="UP001175227"/>
    </source>
</evidence>
<dbReference type="AlphaFoldDB" id="A0AA39NW39"/>
<name>A0AA39NW39_9AGAR</name>
<dbReference type="EMBL" id="JAUEPR010000038">
    <property type="protein sequence ID" value="KAK0472760.1"/>
    <property type="molecule type" value="Genomic_DNA"/>
</dbReference>
<accession>A0AA39NW39</accession>
<feature type="region of interest" description="Disordered" evidence="2">
    <location>
        <begin position="287"/>
        <end position="322"/>
    </location>
</feature>
<evidence type="ECO:0000256" key="2">
    <source>
        <dbReference type="SAM" id="MobiDB-lite"/>
    </source>
</evidence>
<proteinExistence type="predicted"/>
<keyword evidence="4" id="KW-1185">Reference proteome</keyword>